<dbReference type="InterPro" id="IPR003593">
    <property type="entry name" value="AAA+_ATPase"/>
</dbReference>
<keyword evidence="4 6" id="KW-0067">ATP-binding</keyword>
<dbReference type="EMBL" id="CP104013">
    <property type="protein sequence ID" value="UYP46189.1"/>
    <property type="molecule type" value="Genomic_DNA"/>
</dbReference>
<evidence type="ECO:0000313" key="6">
    <source>
        <dbReference type="EMBL" id="UYP46189.1"/>
    </source>
</evidence>
<feature type="domain" description="AAA+ ATPase" evidence="5">
    <location>
        <begin position="44"/>
        <end position="232"/>
    </location>
</feature>
<dbReference type="SMART" id="SM00382">
    <property type="entry name" value="AAA"/>
    <property type="match status" value="1"/>
</dbReference>
<evidence type="ECO:0000256" key="1">
    <source>
        <dbReference type="ARBA" id="ARBA00005417"/>
    </source>
</evidence>
<keyword evidence="7" id="KW-1185">Reference proteome</keyword>
<evidence type="ECO:0000313" key="7">
    <source>
        <dbReference type="Proteomes" id="UP001208689"/>
    </source>
</evidence>
<dbReference type="PIRSF" id="PIRSF039085">
    <property type="entry name" value="ABC_ATPase_HisP"/>
    <property type="match status" value="1"/>
</dbReference>
<dbReference type="GO" id="GO:0005524">
    <property type="term" value="F:ATP binding"/>
    <property type="evidence" value="ECO:0007669"/>
    <property type="project" value="UniProtKB-KW"/>
</dbReference>
<evidence type="ECO:0000256" key="4">
    <source>
        <dbReference type="ARBA" id="ARBA00022840"/>
    </source>
</evidence>
<evidence type="ECO:0000256" key="3">
    <source>
        <dbReference type="ARBA" id="ARBA00022741"/>
    </source>
</evidence>
<dbReference type="Proteomes" id="UP001208689">
    <property type="component" value="Chromosome"/>
</dbReference>
<keyword evidence="3" id="KW-0547">Nucleotide-binding</keyword>
<protein>
    <submittedName>
        <fullName evidence="6">Trehalose/maltose import ATP-binding protein MalK</fullName>
    </submittedName>
</protein>
<evidence type="ECO:0000259" key="5">
    <source>
        <dbReference type="SMART" id="SM00382"/>
    </source>
</evidence>
<dbReference type="InterPro" id="IPR017871">
    <property type="entry name" value="ABC_transporter-like_CS"/>
</dbReference>
<organism evidence="6 7">
    <name type="scientific">Candidatus Lokiarchaeum ossiferum</name>
    <dbReference type="NCBI Taxonomy" id="2951803"/>
    <lineage>
        <taxon>Archaea</taxon>
        <taxon>Promethearchaeati</taxon>
        <taxon>Promethearchaeota</taxon>
        <taxon>Promethearchaeia</taxon>
        <taxon>Promethearchaeales</taxon>
        <taxon>Promethearchaeaceae</taxon>
        <taxon>Candidatus Lokiarchaeum</taxon>
    </lineage>
</organism>
<dbReference type="PROSITE" id="PS00211">
    <property type="entry name" value="ABC_TRANSPORTER_1"/>
    <property type="match status" value="1"/>
</dbReference>
<comment type="similarity">
    <text evidence="1">Belongs to the ABC transporter superfamily.</text>
</comment>
<sequence length="262" mass="29733">MTSEELNQIADDSEVPLLEVRNLTKKFKDFNAIKSPGVDLKIYSKEVIVIIGSSGSGKSTLLRCMNRLIEPTSGQVFFEGKEITLPDVNIDLVRKDIGMVFQSFNLFLHLTVRENIELPLKKVLNLDDDEIDKRINDVLNTVNLADKIDSYPGELSGGQQQRVAIARVLAMRSKLIFFDEPTSALDPELTGEVLEFMIRLVTEFHYTLVVVTHEIPFAKEVATRVIFMDEGEIIYRGTPDEVFDNPPNERLKKFLSKILEMN</sequence>
<name>A0ABY6HUG6_9ARCH</name>
<gene>
    <name evidence="6" type="ORF">NEF87_002474</name>
</gene>
<dbReference type="Gene3D" id="3.40.50.300">
    <property type="entry name" value="P-loop containing nucleotide triphosphate hydrolases"/>
    <property type="match status" value="1"/>
</dbReference>
<dbReference type="Pfam" id="PF00005">
    <property type="entry name" value="ABC_tran"/>
    <property type="match status" value="1"/>
</dbReference>
<dbReference type="InterPro" id="IPR027417">
    <property type="entry name" value="P-loop_NTPase"/>
</dbReference>
<dbReference type="InterPro" id="IPR030679">
    <property type="entry name" value="ABC_ATPase_HisP-typ"/>
</dbReference>
<accession>A0ABY6HUG6</accession>
<dbReference type="InterPro" id="IPR050086">
    <property type="entry name" value="MetN_ABC_transporter-like"/>
</dbReference>
<reference evidence="6" key="1">
    <citation type="submission" date="2022-09" db="EMBL/GenBank/DDBJ databases">
        <title>Actin cytoskeleton and complex cell architecture in an #Asgard archaeon.</title>
        <authorList>
            <person name="Ponce Toledo R.I."/>
            <person name="Schleper C."/>
            <person name="Rodrigues Oliveira T."/>
            <person name="Wollweber F."/>
            <person name="Xu J."/>
            <person name="Rittmann S."/>
            <person name="Klingl A."/>
            <person name="Pilhofer M."/>
        </authorList>
    </citation>
    <scope>NUCLEOTIDE SEQUENCE</scope>
    <source>
        <strain evidence="6">B-35</strain>
    </source>
</reference>
<dbReference type="PANTHER" id="PTHR43166:SF4">
    <property type="entry name" value="PHOSPHONATES IMPORT ATP-BINDING PROTEIN PHNC"/>
    <property type="match status" value="1"/>
</dbReference>
<proteinExistence type="inferred from homology"/>
<evidence type="ECO:0000256" key="2">
    <source>
        <dbReference type="ARBA" id="ARBA00022448"/>
    </source>
</evidence>
<keyword evidence="2" id="KW-0813">Transport</keyword>
<dbReference type="SUPFAM" id="SSF52540">
    <property type="entry name" value="P-loop containing nucleoside triphosphate hydrolases"/>
    <property type="match status" value="1"/>
</dbReference>
<dbReference type="InterPro" id="IPR003439">
    <property type="entry name" value="ABC_transporter-like_ATP-bd"/>
</dbReference>
<dbReference type="PANTHER" id="PTHR43166">
    <property type="entry name" value="AMINO ACID IMPORT ATP-BINDING PROTEIN"/>
    <property type="match status" value="1"/>
</dbReference>